<dbReference type="GO" id="GO:0006364">
    <property type="term" value="P:rRNA processing"/>
    <property type="evidence" value="ECO:0007669"/>
    <property type="project" value="UniProtKB-KW"/>
</dbReference>
<dbReference type="EMBL" id="ACYU01000120">
    <property type="protein sequence ID" value="EEW06314.1"/>
    <property type="molecule type" value="Genomic_DNA"/>
</dbReference>
<dbReference type="Gene3D" id="3.30.70.580">
    <property type="entry name" value="Pseudouridine synthase I, catalytic domain, N-terminal subdomain"/>
    <property type="match status" value="1"/>
</dbReference>
<dbReference type="NCBIfam" id="NF008487">
    <property type="entry name" value="PRK11394.1"/>
    <property type="match status" value="1"/>
</dbReference>
<feature type="region of interest" description="Disordered" evidence="5">
    <location>
        <begin position="37"/>
        <end position="93"/>
    </location>
</feature>
<proteinExistence type="inferred from homology"/>
<feature type="compositionally biased region" description="Low complexity" evidence="5">
    <location>
        <begin position="37"/>
        <end position="47"/>
    </location>
</feature>
<dbReference type="InterPro" id="IPR042092">
    <property type="entry name" value="PsdUridine_s_RsuA/RluB/E/F_cat"/>
</dbReference>
<evidence type="ECO:0000256" key="4">
    <source>
        <dbReference type="RuleBase" id="RU003887"/>
    </source>
</evidence>
<dbReference type="Gene3D" id="3.30.70.1560">
    <property type="entry name" value="Alpha-L RNA-binding motif"/>
    <property type="match status" value="1"/>
</dbReference>
<dbReference type="EC" id="5.4.99.-" evidence="4"/>
<evidence type="ECO:0000313" key="8">
    <source>
        <dbReference type="Proteomes" id="UP000004827"/>
    </source>
</evidence>
<evidence type="ECO:0000256" key="2">
    <source>
        <dbReference type="ARBA" id="ARBA00022552"/>
    </source>
</evidence>
<evidence type="ECO:0000256" key="5">
    <source>
        <dbReference type="SAM" id="MobiDB-lite"/>
    </source>
</evidence>
<accession>D2YG61</accession>
<sequence length="275" mass="31029">MFAKPFPGRANDSRYHPCGKLSNTVYLHFCKVLNMSSRSSSDTSSSSPAQRKSHFKQRTTKNTARPHTTSGKKSFSAKKRATSNDITSPKRAISPSERKVVLFNKPYDTLSQFTDGDGRKTLANYIQIKDVYAAGRLDRDSEGLLILTNDGILQARLTQPQSKAPKTYWVQVEGVPQESDLEALRQGVTLKDGPTLPAKVEIMPEPELWPRNPPVRFRAAIPTTWLTITLMEGRNRQVRRMTAHIGFPTLRLIRYSMGDWNLGDLQPGEWREVTL</sequence>
<dbReference type="SUPFAM" id="SSF55120">
    <property type="entry name" value="Pseudouridine synthase"/>
    <property type="match status" value="1"/>
</dbReference>
<evidence type="ECO:0000259" key="6">
    <source>
        <dbReference type="Pfam" id="PF00849"/>
    </source>
</evidence>
<dbReference type="InterPro" id="IPR050343">
    <property type="entry name" value="RsuA_PseudoU_synthase"/>
</dbReference>
<dbReference type="PROSITE" id="PS01149">
    <property type="entry name" value="PSI_RSU"/>
    <property type="match status" value="1"/>
</dbReference>
<dbReference type="InterPro" id="IPR020103">
    <property type="entry name" value="PsdUridine_synth_cat_dom_sf"/>
</dbReference>
<dbReference type="CDD" id="cd02566">
    <property type="entry name" value="PseudoU_synth_RluE"/>
    <property type="match status" value="1"/>
</dbReference>
<dbReference type="InterPro" id="IPR000748">
    <property type="entry name" value="PsdUridine_synth_RsuA/RluB/E/F"/>
</dbReference>
<organism evidence="7 8">
    <name type="scientific">Vibrio mimicus VM603</name>
    <dbReference type="NCBI Taxonomy" id="671074"/>
    <lineage>
        <taxon>Bacteria</taxon>
        <taxon>Pseudomonadati</taxon>
        <taxon>Pseudomonadota</taxon>
        <taxon>Gammaproteobacteria</taxon>
        <taxon>Vibrionales</taxon>
        <taxon>Vibrionaceae</taxon>
        <taxon>Vibrio</taxon>
    </lineage>
</organism>
<dbReference type="GO" id="GO:0009982">
    <property type="term" value="F:pseudouridine synthase activity"/>
    <property type="evidence" value="ECO:0007669"/>
    <property type="project" value="InterPro"/>
</dbReference>
<dbReference type="PANTHER" id="PTHR47683">
    <property type="entry name" value="PSEUDOURIDINE SYNTHASE FAMILY PROTEIN-RELATED"/>
    <property type="match status" value="1"/>
</dbReference>
<dbReference type="NCBIfam" id="TIGR00093">
    <property type="entry name" value="pseudouridine synthase"/>
    <property type="match status" value="1"/>
</dbReference>
<feature type="compositionally biased region" description="Polar residues" evidence="5">
    <location>
        <begin position="60"/>
        <end position="73"/>
    </location>
</feature>
<evidence type="ECO:0000256" key="1">
    <source>
        <dbReference type="ARBA" id="ARBA00008348"/>
    </source>
</evidence>
<comment type="caution">
    <text evidence="7">The sequence shown here is derived from an EMBL/GenBank/DDBJ whole genome shotgun (WGS) entry which is preliminary data.</text>
</comment>
<protein>
    <recommendedName>
        <fullName evidence="4">Pseudouridine synthase</fullName>
        <ecNumber evidence="4">5.4.99.-</ecNumber>
    </recommendedName>
</protein>
<reference evidence="7 8" key="1">
    <citation type="journal article" date="2009" name="BMC Evol. Biol.">
        <title>Genomic taxonomy of Vibrios.</title>
        <authorList>
            <person name="Thompson C.C."/>
            <person name="Vicente A.C."/>
            <person name="Souza R.C."/>
            <person name="Vasconcelos A.T."/>
            <person name="Vesth T."/>
            <person name="Alves N.Jr."/>
            <person name="Ussery D.W."/>
            <person name="Iida T."/>
            <person name="Thompson F.L."/>
        </authorList>
    </citation>
    <scope>NUCLEOTIDE SEQUENCE [LARGE SCALE GENOMIC DNA]</scope>
    <source>
        <strain evidence="7 8">VM603</strain>
    </source>
</reference>
<comment type="similarity">
    <text evidence="1 4">Belongs to the pseudouridine synthase RsuA family.</text>
</comment>
<feature type="domain" description="Pseudouridine synthase RsuA/RluA-like" evidence="6">
    <location>
        <begin position="100"/>
        <end position="244"/>
    </location>
</feature>
<dbReference type="AlphaFoldDB" id="D2YG61"/>
<dbReference type="GO" id="GO:0003723">
    <property type="term" value="F:RNA binding"/>
    <property type="evidence" value="ECO:0007669"/>
    <property type="project" value="InterPro"/>
</dbReference>
<dbReference type="Proteomes" id="UP000004827">
    <property type="component" value="Unassembled WGS sequence"/>
</dbReference>
<dbReference type="PANTHER" id="PTHR47683:SF2">
    <property type="entry name" value="RNA-BINDING S4 DOMAIN-CONTAINING PROTEIN"/>
    <property type="match status" value="1"/>
</dbReference>
<dbReference type="GO" id="GO:0140098">
    <property type="term" value="F:catalytic activity, acting on RNA"/>
    <property type="evidence" value="ECO:0007669"/>
    <property type="project" value="UniProtKB-ARBA"/>
</dbReference>
<dbReference type="InterPro" id="IPR018496">
    <property type="entry name" value="PsdUridine_synth_RsuA/RluB_CS"/>
</dbReference>
<keyword evidence="2" id="KW-0698">rRNA processing</keyword>
<dbReference type="GO" id="GO:0001522">
    <property type="term" value="P:pseudouridine synthesis"/>
    <property type="evidence" value="ECO:0007669"/>
    <property type="project" value="InterPro"/>
</dbReference>
<name>D2YG61_VIBMI</name>
<evidence type="ECO:0000313" key="7">
    <source>
        <dbReference type="EMBL" id="EEW06314.1"/>
    </source>
</evidence>
<evidence type="ECO:0000256" key="3">
    <source>
        <dbReference type="ARBA" id="ARBA00023235"/>
    </source>
</evidence>
<gene>
    <name evidence="7" type="ORF">VMB_25080</name>
</gene>
<dbReference type="Pfam" id="PF00849">
    <property type="entry name" value="PseudoU_synth_2"/>
    <property type="match status" value="1"/>
</dbReference>
<keyword evidence="3 4" id="KW-0413">Isomerase</keyword>
<dbReference type="InterPro" id="IPR006145">
    <property type="entry name" value="PsdUridine_synth_RsuA/RluA"/>
</dbReference>
<dbReference type="InterPro" id="IPR020094">
    <property type="entry name" value="TruA/RsuA/RluB/E/F_N"/>
</dbReference>